<organism evidence="2 3">
    <name type="scientific">Heracleum sosnowskyi</name>
    <dbReference type="NCBI Taxonomy" id="360622"/>
    <lineage>
        <taxon>Eukaryota</taxon>
        <taxon>Viridiplantae</taxon>
        <taxon>Streptophyta</taxon>
        <taxon>Embryophyta</taxon>
        <taxon>Tracheophyta</taxon>
        <taxon>Spermatophyta</taxon>
        <taxon>Magnoliopsida</taxon>
        <taxon>eudicotyledons</taxon>
        <taxon>Gunneridae</taxon>
        <taxon>Pentapetalae</taxon>
        <taxon>asterids</taxon>
        <taxon>campanulids</taxon>
        <taxon>Apiales</taxon>
        <taxon>Apiaceae</taxon>
        <taxon>Apioideae</taxon>
        <taxon>apioid superclade</taxon>
        <taxon>Tordylieae</taxon>
        <taxon>Tordyliinae</taxon>
        <taxon>Heracleum</taxon>
    </lineage>
</organism>
<feature type="region of interest" description="Disordered" evidence="1">
    <location>
        <begin position="131"/>
        <end position="157"/>
    </location>
</feature>
<comment type="caution">
    <text evidence="2">The sequence shown here is derived from an EMBL/GenBank/DDBJ whole genome shotgun (WGS) entry which is preliminary data.</text>
</comment>
<dbReference type="AlphaFoldDB" id="A0AAD8H6C2"/>
<reference evidence="2" key="2">
    <citation type="submission" date="2023-05" db="EMBL/GenBank/DDBJ databases">
        <authorList>
            <person name="Schelkunov M.I."/>
        </authorList>
    </citation>
    <scope>NUCLEOTIDE SEQUENCE</scope>
    <source>
        <strain evidence="2">Hsosn_3</strain>
        <tissue evidence="2">Leaf</tissue>
    </source>
</reference>
<feature type="region of interest" description="Disordered" evidence="1">
    <location>
        <begin position="226"/>
        <end position="245"/>
    </location>
</feature>
<evidence type="ECO:0008006" key="4">
    <source>
        <dbReference type="Google" id="ProtNLM"/>
    </source>
</evidence>
<proteinExistence type="predicted"/>
<protein>
    <recommendedName>
        <fullName evidence="4">Membrane-associated kinase regulator 5</fullName>
    </recommendedName>
</protein>
<gene>
    <name evidence="2" type="ORF">POM88_045665</name>
</gene>
<dbReference type="Proteomes" id="UP001237642">
    <property type="component" value="Unassembled WGS sequence"/>
</dbReference>
<sequence length="299" mass="33186">MEVFSSLKFWRNPSDGSDDVNVSNPGLEVDENTSNLVVTGPQTEFDKVSTKNKSSIFSTRSVGVTSFDNDTNNQHFDKIFSKRDGQAKSSDFNRNVFSVQKLLPLETNFKSQSPILVLRSSPKNCVSMLGFKKSSSSDKPDSNSMSSSTVTPKIKESKKCMEEVENTEDSSSRKCLKVIKLLSVQALKIRIFDESVSENSRVHGEKQQGSRPAVFREVCRSLMKSKSSVKTVSTPEKRRDDSALQQQDGIQSAILYCKRSYSSSSSSLSTISQEYTVLSRSASECSDENEAINPQMISK</sequence>
<evidence type="ECO:0000313" key="3">
    <source>
        <dbReference type="Proteomes" id="UP001237642"/>
    </source>
</evidence>
<dbReference type="EMBL" id="JAUIZM010000010">
    <property type="protein sequence ID" value="KAK1361191.1"/>
    <property type="molecule type" value="Genomic_DNA"/>
</dbReference>
<dbReference type="PANTHER" id="PTHR33929:SF10">
    <property type="entry name" value="MEMBRANE-ASSOCIATED KINASE REGULATOR 2-RELATED"/>
    <property type="match status" value="1"/>
</dbReference>
<evidence type="ECO:0000313" key="2">
    <source>
        <dbReference type="EMBL" id="KAK1361191.1"/>
    </source>
</evidence>
<keyword evidence="3" id="KW-1185">Reference proteome</keyword>
<dbReference type="GO" id="GO:0005886">
    <property type="term" value="C:plasma membrane"/>
    <property type="evidence" value="ECO:0007669"/>
    <property type="project" value="InterPro"/>
</dbReference>
<dbReference type="InterPro" id="IPR039619">
    <property type="entry name" value="MAKR2/5"/>
</dbReference>
<accession>A0AAD8H6C2</accession>
<evidence type="ECO:0000256" key="1">
    <source>
        <dbReference type="SAM" id="MobiDB-lite"/>
    </source>
</evidence>
<name>A0AAD8H6C2_9APIA</name>
<reference evidence="2" key="1">
    <citation type="submission" date="2023-02" db="EMBL/GenBank/DDBJ databases">
        <title>Genome of toxic invasive species Heracleum sosnowskyi carries increased number of genes despite the absence of recent whole-genome duplications.</title>
        <authorList>
            <person name="Schelkunov M."/>
            <person name="Shtratnikova V."/>
            <person name="Makarenko M."/>
            <person name="Klepikova A."/>
            <person name="Omelchenko D."/>
            <person name="Novikova G."/>
            <person name="Obukhova E."/>
            <person name="Bogdanov V."/>
            <person name="Penin A."/>
            <person name="Logacheva M."/>
        </authorList>
    </citation>
    <scope>NUCLEOTIDE SEQUENCE</scope>
    <source>
        <strain evidence="2">Hsosn_3</strain>
        <tissue evidence="2">Leaf</tissue>
    </source>
</reference>
<dbReference type="PANTHER" id="PTHR33929">
    <property type="entry name" value="MEMBRANE-ASSOCIATED KINASE REGULATOR 2-RELATED"/>
    <property type="match status" value="1"/>
</dbReference>